<dbReference type="GO" id="GO:0009691">
    <property type="term" value="P:cytokinin biosynthetic process"/>
    <property type="evidence" value="ECO:0007669"/>
    <property type="project" value="UniProtKB-UniRule"/>
</dbReference>
<protein>
    <recommendedName>
        <fullName evidence="2">Cytokinin riboside 5'-monophosphate phosphoribohydrolase</fullName>
        <ecNumber evidence="2">3.2.2.n1</ecNumber>
    </recommendedName>
</protein>
<dbReference type="RefSeq" id="WP_127767469.1">
    <property type="nucleotide sequence ID" value="NZ_SADE01000003.1"/>
</dbReference>
<evidence type="ECO:0000256" key="3">
    <source>
        <dbReference type="SAM" id="MobiDB-lite"/>
    </source>
</evidence>
<dbReference type="InterPro" id="IPR031100">
    <property type="entry name" value="LOG_fam"/>
</dbReference>
<dbReference type="Gene3D" id="3.40.50.450">
    <property type="match status" value="1"/>
</dbReference>
<evidence type="ECO:0000313" key="4">
    <source>
        <dbReference type="EMBL" id="RVU35148.1"/>
    </source>
</evidence>
<accession>A0A3S2W881</accession>
<feature type="region of interest" description="Disordered" evidence="3">
    <location>
        <begin position="56"/>
        <end position="79"/>
    </location>
</feature>
<keyword evidence="2" id="KW-0203">Cytokinin biosynthesis</keyword>
<dbReference type="AlphaFoldDB" id="A0A3S2W881"/>
<evidence type="ECO:0000256" key="1">
    <source>
        <dbReference type="ARBA" id="ARBA00000274"/>
    </source>
</evidence>
<proteinExistence type="inferred from homology"/>
<dbReference type="PANTHER" id="PTHR43393:SF3">
    <property type="entry name" value="LYSINE DECARBOXYLASE-LIKE PROTEIN"/>
    <property type="match status" value="1"/>
</dbReference>
<dbReference type="EMBL" id="SADE01000003">
    <property type="protein sequence ID" value="RVU35148.1"/>
    <property type="molecule type" value="Genomic_DNA"/>
</dbReference>
<dbReference type="InterPro" id="IPR005269">
    <property type="entry name" value="LOG"/>
</dbReference>
<comment type="caution">
    <text evidence="4">The sequence shown here is derived from an EMBL/GenBank/DDBJ whole genome shotgun (WGS) entry which is preliminary data.</text>
</comment>
<evidence type="ECO:0000313" key="5">
    <source>
        <dbReference type="Proteomes" id="UP000287447"/>
    </source>
</evidence>
<dbReference type="EC" id="3.2.2.n1" evidence="2"/>
<name>A0A3S2W881_9PROT</name>
<dbReference type="Pfam" id="PF03641">
    <property type="entry name" value="Lysine_decarbox"/>
    <property type="match status" value="1"/>
</dbReference>
<comment type="similarity">
    <text evidence="2">Belongs to the LOG family.</text>
</comment>
<organism evidence="4 5">
    <name type="scientific">Hwanghaeella grinnelliae</name>
    <dbReference type="NCBI Taxonomy" id="2500179"/>
    <lineage>
        <taxon>Bacteria</taxon>
        <taxon>Pseudomonadati</taxon>
        <taxon>Pseudomonadota</taxon>
        <taxon>Alphaproteobacteria</taxon>
        <taxon>Rhodospirillales</taxon>
        <taxon>Rhodospirillaceae</taxon>
        <taxon>Hwanghaeella</taxon>
    </lineage>
</organism>
<keyword evidence="5" id="KW-1185">Reference proteome</keyword>
<sequence>MANDQTSHPCYRLAYEDTDFLNRDELRAVRLELELMKPELGLQEHNVHSTIVVFGSSRTGAPDEARSASARSDKPTSPRHELYYEQARRFAQIVSEAGQKESARHYVVMTGGGPGIMEAANRGAFDTGAVSVGLNISLPHEQTPNPYISPELCFQFHYFALRKMHFLLRARALVIFPGGFGTLDELFETLTLIQTKKIEPIPVLLFGESYWKSIINFERMVEEGVISPEDLDIFTYVQTPEEAWRVISEFYAAKGV</sequence>
<dbReference type="GO" id="GO:0008714">
    <property type="term" value="F:AMP nucleosidase activity"/>
    <property type="evidence" value="ECO:0007669"/>
    <property type="project" value="UniProtKB-EC"/>
</dbReference>
<reference evidence="5" key="1">
    <citation type="submission" date="2019-01" db="EMBL/GenBank/DDBJ databases">
        <title>Gri0909 isolated from a small marine red alga.</title>
        <authorList>
            <person name="Kim J."/>
            <person name="Jeong S.E."/>
            <person name="Jeon C.O."/>
        </authorList>
    </citation>
    <scope>NUCLEOTIDE SEQUENCE [LARGE SCALE GENOMIC DNA]</scope>
    <source>
        <strain evidence="5">Gri0909</strain>
    </source>
</reference>
<feature type="compositionally biased region" description="Basic and acidic residues" evidence="3">
    <location>
        <begin position="61"/>
        <end position="79"/>
    </location>
</feature>
<evidence type="ECO:0000256" key="2">
    <source>
        <dbReference type="RuleBase" id="RU363015"/>
    </source>
</evidence>
<keyword evidence="2" id="KW-0378">Hydrolase</keyword>
<comment type="catalytic activity">
    <reaction evidence="1">
        <text>AMP + H2O = D-ribose 5-phosphate + adenine</text>
        <dbReference type="Rhea" id="RHEA:20129"/>
        <dbReference type="ChEBI" id="CHEBI:15377"/>
        <dbReference type="ChEBI" id="CHEBI:16708"/>
        <dbReference type="ChEBI" id="CHEBI:78346"/>
        <dbReference type="ChEBI" id="CHEBI:456215"/>
        <dbReference type="EC" id="3.2.2.4"/>
    </reaction>
</comment>
<dbReference type="NCBIfam" id="TIGR00730">
    <property type="entry name" value="Rossman fold protein, TIGR00730 family"/>
    <property type="match status" value="1"/>
</dbReference>
<dbReference type="SUPFAM" id="SSF102405">
    <property type="entry name" value="MCP/YpsA-like"/>
    <property type="match status" value="1"/>
</dbReference>
<dbReference type="Proteomes" id="UP000287447">
    <property type="component" value="Unassembled WGS sequence"/>
</dbReference>
<gene>
    <name evidence="4" type="ORF">EOI86_20215</name>
</gene>
<dbReference type="InterPro" id="IPR052341">
    <property type="entry name" value="LOG_family_nucleotidases"/>
</dbReference>
<dbReference type="GO" id="GO:0005829">
    <property type="term" value="C:cytosol"/>
    <property type="evidence" value="ECO:0007669"/>
    <property type="project" value="TreeGrafter"/>
</dbReference>
<dbReference type="PANTHER" id="PTHR43393">
    <property type="entry name" value="CYTOKININ RIBOSIDE 5'-MONOPHOSPHATE PHOSPHORIBOHYDROLASE"/>
    <property type="match status" value="1"/>
</dbReference>
<dbReference type="OrthoDB" id="9801098at2"/>